<dbReference type="KEGG" id="beq:BEWA_024470"/>
<dbReference type="GeneID" id="15806058"/>
<dbReference type="VEuPathDB" id="PiroplasmaDB:BEWA_024470"/>
<evidence type="ECO:0000313" key="2">
    <source>
        <dbReference type="EMBL" id="AFZ79598.1"/>
    </source>
</evidence>
<protein>
    <submittedName>
        <fullName evidence="2">Signal peptide-containing protein</fullName>
    </submittedName>
</protein>
<dbReference type="RefSeq" id="XP_004829264.1">
    <property type="nucleotide sequence ID" value="XM_004829207.1"/>
</dbReference>
<sequence length="290" mass="32267">MTALYTFVFACLLGFSACHEAGDVSCSPVTFDFAHVDTSKLFSTYNSYYGVHEKSFFTKERGFIGKVVDGEEGIWEAALDEASPLVSVFYKHGFSVLLVVYVKSEGEVYVIYYKKKANGWILICKEAFEAALDAMKHDDASFEDEVPVQVAGKYIINIMTNLSDSRVNVTRPTEDNPFMVVRPASGFLAPKVMEGTSTIWESKDGEGCEAVYFLTKDKKVVLAQLSIKAEDGSSTLCFEKTDDWAEISHEEYEAKVDEIVEVMKVPSDEDSFLTNSFSLLLAAIFTVALF</sequence>
<evidence type="ECO:0000313" key="3">
    <source>
        <dbReference type="Proteomes" id="UP000031512"/>
    </source>
</evidence>
<organism evidence="2 3">
    <name type="scientific">Theileria equi strain WA</name>
    <dbReference type="NCBI Taxonomy" id="1537102"/>
    <lineage>
        <taxon>Eukaryota</taxon>
        <taxon>Sar</taxon>
        <taxon>Alveolata</taxon>
        <taxon>Apicomplexa</taxon>
        <taxon>Aconoidasida</taxon>
        <taxon>Piroplasmida</taxon>
        <taxon>Theileriidae</taxon>
        <taxon>Theileria</taxon>
    </lineage>
</organism>
<dbReference type="Proteomes" id="UP000031512">
    <property type="component" value="Chromosome 1"/>
</dbReference>
<gene>
    <name evidence="2" type="ORF">BEWA_024470</name>
</gene>
<evidence type="ECO:0000256" key="1">
    <source>
        <dbReference type="SAM" id="SignalP"/>
    </source>
</evidence>
<dbReference type="EMBL" id="CP001669">
    <property type="protein sequence ID" value="AFZ79598.1"/>
    <property type="molecule type" value="Genomic_DNA"/>
</dbReference>
<accession>L0AWG8</accession>
<keyword evidence="3" id="KW-1185">Reference proteome</keyword>
<feature type="signal peptide" evidence="1">
    <location>
        <begin position="1"/>
        <end position="18"/>
    </location>
</feature>
<proteinExistence type="predicted"/>
<keyword evidence="1" id="KW-0732">Signal</keyword>
<name>L0AWG8_THEEQ</name>
<feature type="chain" id="PRO_5003939298" evidence="1">
    <location>
        <begin position="19"/>
        <end position="290"/>
    </location>
</feature>
<reference evidence="2 3" key="1">
    <citation type="journal article" date="2012" name="BMC Genomics">
        <title>Comparative genomic analysis and phylogenetic position of Theileria equi.</title>
        <authorList>
            <person name="Kappmeyer L.S."/>
            <person name="Thiagarajan M."/>
            <person name="Herndon D.R."/>
            <person name="Ramsay J.D."/>
            <person name="Caler E."/>
            <person name="Djikeng A."/>
            <person name="Gillespie J.J."/>
            <person name="Lau A.O."/>
            <person name="Roalson E.H."/>
            <person name="Silva J.C."/>
            <person name="Silva M.G."/>
            <person name="Suarez C.E."/>
            <person name="Ueti M.W."/>
            <person name="Nene V.M."/>
            <person name="Mealey R.H."/>
            <person name="Knowles D.P."/>
            <person name="Brayton K.A."/>
        </authorList>
    </citation>
    <scope>NUCLEOTIDE SEQUENCE [LARGE SCALE GENOMIC DNA]</scope>
    <source>
        <strain evidence="2 3">WA</strain>
    </source>
</reference>
<dbReference type="AlphaFoldDB" id="L0AWG8"/>